<keyword evidence="8" id="KW-0133">Cell shape</keyword>
<dbReference type="InterPro" id="IPR001460">
    <property type="entry name" value="PCN-bd_Tpept"/>
</dbReference>
<comment type="catalytic activity">
    <reaction evidence="12">
        <text>Preferential cleavage: (Ac)2-L-Lys-D-Ala-|-D-Ala. Also transpeptidation of peptidyl-alanyl moieties that are N-acyl substituents of D-alanine.</text>
        <dbReference type="EC" id="3.4.16.4"/>
    </reaction>
</comment>
<dbReference type="Gene3D" id="1.10.3810.10">
    <property type="entry name" value="Biosynthetic peptidoglycan transglycosylase-like"/>
    <property type="match status" value="1"/>
</dbReference>
<dbReference type="InterPro" id="IPR036950">
    <property type="entry name" value="PBP_transglycosylase"/>
</dbReference>
<feature type="compositionally biased region" description="Basic and acidic residues" evidence="14">
    <location>
        <begin position="685"/>
        <end position="696"/>
    </location>
</feature>
<dbReference type="PANTHER" id="PTHR32282:SF34">
    <property type="entry name" value="PENICILLIN-BINDING PROTEIN 1A"/>
    <property type="match status" value="1"/>
</dbReference>
<dbReference type="PANTHER" id="PTHR32282">
    <property type="entry name" value="BINDING PROTEIN TRANSPEPTIDASE, PUTATIVE-RELATED"/>
    <property type="match status" value="1"/>
</dbReference>
<dbReference type="GO" id="GO:0008658">
    <property type="term" value="F:penicillin binding"/>
    <property type="evidence" value="ECO:0007669"/>
    <property type="project" value="InterPro"/>
</dbReference>
<feature type="compositionally biased region" description="Pro residues" evidence="14">
    <location>
        <begin position="705"/>
        <end position="730"/>
    </location>
</feature>
<gene>
    <name evidence="17" type="ORF">BCF74_11153</name>
</gene>
<comment type="catalytic activity">
    <reaction evidence="13">
        <text>[GlcNAc-(1-&gt;4)-Mur2Ac(oyl-L-Ala-gamma-D-Glu-L-Lys-D-Ala-D-Ala)](n)-di-trans,octa-cis-undecaprenyl diphosphate + beta-D-GlcNAc-(1-&gt;4)-Mur2Ac(oyl-L-Ala-gamma-D-Glu-L-Lys-D-Ala-D-Ala)-di-trans,octa-cis-undecaprenyl diphosphate = [GlcNAc-(1-&gt;4)-Mur2Ac(oyl-L-Ala-gamma-D-Glu-L-Lys-D-Ala-D-Ala)](n+1)-di-trans,octa-cis-undecaprenyl diphosphate + di-trans,octa-cis-undecaprenyl diphosphate + H(+)</text>
        <dbReference type="Rhea" id="RHEA:23708"/>
        <dbReference type="Rhea" id="RHEA-COMP:9602"/>
        <dbReference type="Rhea" id="RHEA-COMP:9603"/>
        <dbReference type="ChEBI" id="CHEBI:15378"/>
        <dbReference type="ChEBI" id="CHEBI:58405"/>
        <dbReference type="ChEBI" id="CHEBI:60033"/>
        <dbReference type="ChEBI" id="CHEBI:78435"/>
        <dbReference type="EC" id="2.4.99.28"/>
    </reaction>
</comment>
<evidence type="ECO:0000256" key="6">
    <source>
        <dbReference type="ARBA" id="ARBA00022679"/>
    </source>
</evidence>
<evidence type="ECO:0000256" key="1">
    <source>
        <dbReference type="ARBA" id="ARBA00007090"/>
    </source>
</evidence>
<feature type="compositionally biased region" description="Gly residues" evidence="14">
    <location>
        <begin position="741"/>
        <end position="753"/>
    </location>
</feature>
<dbReference type="InterPro" id="IPR001264">
    <property type="entry name" value="Glyco_trans_51"/>
</dbReference>
<feature type="region of interest" description="Disordered" evidence="14">
    <location>
        <begin position="661"/>
        <end position="761"/>
    </location>
</feature>
<dbReference type="InterPro" id="IPR050396">
    <property type="entry name" value="Glycosyltr_51/Transpeptidase"/>
</dbReference>
<evidence type="ECO:0000256" key="14">
    <source>
        <dbReference type="SAM" id="MobiDB-lite"/>
    </source>
</evidence>
<evidence type="ECO:0000256" key="3">
    <source>
        <dbReference type="ARBA" id="ARBA00022645"/>
    </source>
</evidence>
<evidence type="ECO:0000259" key="16">
    <source>
        <dbReference type="Pfam" id="PF00912"/>
    </source>
</evidence>
<evidence type="ECO:0000256" key="4">
    <source>
        <dbReference type="ARBA" id="ARBA00022670"/>
    </source>
</evidence>
<dbReference type="EMBL" id="PVTI01000011">
    <property type="protein sequence ID" value="PRY58772.1"/>
    <property type="molecule type" value="Genomic_DNA"/>
</dbReference>
<dbReference type="Gene3D" id="3.40.710.10">
    <property type="entry name" value="DD-peptidase/beta-lactamase superfamily"/>
    <property type="match status" value="1"/>
</dbReference>
<dbReference type="GO" id="GO:0009252">
    <property type="term" value="P:peptidoglycan biosynthetic process"/>
    <property type="evidence" value="ECO:0007669"/>
    <property type="project" value="UniProtKB-KW"/>
</dbReference>
<dbReference type="InterPro" id="IPR012338">
    <property type="entry name" value="Beta-lactam/transpept-like"/>
</dbReference>
<feature type="compositionally biased region" description="Low complexity" evidence="14">
    <location>
        <begin position="16"/>
        <end position="30"/>
    </location>
</feature>
<evidence type="ECO:0000313" key="17">
    <source>
        <dbReference type="EMBL" id="PRY58772.1"/>
    </source>
</evidence>
<evidence type="ECO:0000256" key="13">
    <source>
        <dbReference type="ARBA" id="ARBA00049902"/>
    </source>
</evidence>
<evidence type="ECO:0000256" key="5">
    <source>
        <dbReference type="ARBA" id="ARBA00022676"/>
    </source>
</evidence>
<feature type="domain" description="Penicillin-binding protein transpeptidase" evidence="15">
    <location>
        <begin position="359"/>
        <end position="600"/>
    </location>
</feature>
<keyword evidence="10" id="KW-0511">Multifunctional enzyme</keyword>
<evidence type="ECO:0000256" key="2">
    <source>
        <dbReference type="ARBA" id="ARBA00007739"/>
    </source>
</evidence>
<feature type="domain" description="Glycosyl transferase family 51" evidence="16">
    <location>
        <begin position="87"/>
        <end position="263"/>
    </location>
</feature>
<dbReference type="GO" id="GO:0009002">
    <property type="term" value="F:serine-type D-Ala-D-Ala carboxypeptidase activity"/>
    <property type="evidence" value="ECO:0007669"/>
    <property type="project" value="UniProtKB-EC"/>
</dbReference>
<dbReference type="Pfam" id="PF00912">
    <property type="entry name" value="Transgly"/>
    <property type="match status" value="1"/>
</dbReference>
<proteinExistence type="inferred from homology"/>
<keyword evidence="7" id="KW-0378">Hydrolase</keyword>
<dbReference type="RefSeq" id="WP_106297483.1">
    <property type="nucleotide sequence ID" value="NZ_PVTI01000011.1"/>
</dbReference>
<keyword evidence="5" id="KW-0328">Glycosyltransferase</keyword>
<comment type="caution">
    <text evidence="17">The sequence shown here is derived from an EMBL/GenBank/DDBJ whole genome shotgun (WGS) entry which is preliminary data.</text>
</comment>
<dbReference type="InterPro" id="IPR023346">
    <property type="entry name" value="Lysozyme-like_dom_sf"/>
</dbReference>
<evidence type="ECO:0000313" key="18">
    <source>
        <dbReference type="Proteomes" id="UP000237822"/>
    </source>
</evidence>
<accession>A0A2T0ULF7</accession>
<dbReference type="GO" id="GO:0006508">
    <property type="term" value="P:proteolysis"/>
    <property type="evidence" value="ECO:0007669"/>
    <property type="project" value="UniProtKB-KW"/>
</dbReference>
<keyword evidence="9" id="KW-0573">Peptidoglycan synthesis</keyword>
<dbReference type="AlphaFoldDB" id="A0A2T0ULF7"/>
<dbReference type="Proteomes" id="UP000237822">
    <property type="component" value="Unassembled WGS sequence"/>
</dbReference>
<dbReference type="OrthoDB" id="9766909at2"/>
<keyword evidence="11" id="KW-0961">Cell wall biogenesis/degradation</keyword>
<evidence type="ECO:0000256" key="10">
    <source>
        <dbReference type="ARBA" id="ARBA00023268"/>
    </source>
</evidence>
<name>A0A2T0ULF7_9MICO</name>
<dbReference type="SUPFAM" id="SSF56601">
    <property type="entry name" value="beta-lactamase/transpeptidase-like"/>
    <property type="match status" value="1"/>
</dbReference>
<dbReference type="GO" id="GO:0008955">
    <property type="term" value="F:peptidoglycan glycosyltransferase activity"/>
    <property type="evidence" value="ECO:0007669"/>
    <property type="project" value="UniProtKB-EC"/>
</dbReference>
<comment type="similarity">
    <text evidence="1">In the C-terminal section; belongs to the transpeptidase family.</text>
</comment>
<reference evidence="17 18" key="1">
    <citation type="submission" date="2018-03" db="EMBL/GenBank/DDBJ databases">
        <title>Genomic Encyclopedia of Archaeal and Bacterial Type Strains, Phase II (KMG-II): from individual species to whole genera.</title>
        <authorList>
            <person name="Goeker M."/>
        </authorList>
    </citation>
    <scope>NUCLEOTIDE SEQUENCE [LARGE SCALE GENOMIC DNA]</scope>
    <source>
        <strain evidence="17 18">ATCC BAA-1496</strain>
    </source>
</reference>
<evidence type="ECO:0000256" key="7">
    <source>
        <dbReference type="ARBA" id="ARBA00022801"/>
    </source>
</evidence>
<evidence type="ECO:0000256" key="8">
    <source>
        <dbReference type="ARBA" id="ARBA00022960"/>
    </source>
</evidence>
<sequence>MSSTPRTRAEARRTTKASSRQPRQPRQPRPSGRRSWPRRILYTLLALFLLGVATVGVAYALIDTPKPNDLATAQTSIVYFADGKTEMGRISDSEGNRESVELSQVPLHVQRAFVAAEDRDFYQNNGISPTGIARAVWVAIKGGEATQGGSTITQQYVKNYFLTQDRTLTRKGKEILISLKIDGQQSKDEILANYLNTIYYGRGAYGIQTASKAYFGKDVSKLTPAEGAFLASVIRGPSLYDPRLGDSQVERAKSRSAYILDAMVTEGWLSPEDRAKATFPESFVKYSPPKVSGPNGYAVQLVKDELSQKVKLSDSDISRGGLRIVTTIDVKKQKAAQEAIADRLEGTKNLNVGLASVKPGDGAVEALYGGADFAKRERNTATQDTMQAGSTFKVFALIAALQSGEINLRNTFPGQSPQFFEEFENPAGKTEFSRRGGVNNYNDEDFGRINLIRATANSVNTVYARLNIEAGPKKTSAAAAAAGVTTKLSPNYANVLGTDSVKVIDMANAYATLAAKGVRATPYYVKSVTSVDESFDYTAKPVTKRVFEEDVVADVVYAMQAVVDEGSGEYAGRRLDRPAAGKTGTSSDQYSAWFDGFVPQLATAVGMFEGDGSQKEANQMKDVPGWGNITGGTIPVRIWTDYMRVATEGMEVVKFPEPAYVNRDAAPKQTQRPENNNDDSDSNEETSRPETSRPEPEPSTSTPEPTTPSPTPTPEPTTPKPTPTPEPSQPEPTITIPVPPGNGGGGGGGGGGNNDATPGSG</sequence>
<dbReference type="GO" id="GO:0030288">
    <property type="term" value="C:outer membrane-bounded periplasmic space"/>
    <property type="evidence" value="ECO:0007669"/>
    <property type="project" value="TreeGrafter"/>
</dbReference>
<keyword evidence="6" id="KW-0808">Transferase</keyword>
<dbReference type="SUPFAM" id="SSF53955">
    <property type="entry name" value="Lysozyme-like"/>
    <property type="match status" value="1"/>
</dbReference>
<feature type="region of interest" description="Disordered" evidence="14">
    <location>
        <begin position="1"/>
        <end position="34"/>
    </location>
</feature>
<organism evidence="17 18">
    <name type="scientific">Knoellia remsis</name>
    <dbReference type="NCBI Taxonomy" id="407159"/>
    <lineage>
        <taxon>Bacteria</taxon>
        <taxon>Bacillati</taxon>
        <taxon>Actinomycetota</taxon>
        <taxon>Actinomycetes</taxon>
        <taxon>Micrococcales</taxon>
        <taxon>Intrasporangiaceae</taxon>
        <taxon>Knoellia</taxon>
    </lineage>
</organism>
<dbReference type="Pfam" id="PF00905">
    <property type="entry name" value="Transpeptidase"/>
    <property type="match status" value="1"/>
</dbReference>
<dbReference type="GO" id="GO:0071555">
    <property type="term" value="P:cell wall organization"/>
    <property type="evidence" value="ECO:0007669"/>
    <property type="project" value="UniProtKB-KW"/>
</dbReference>
<evidence type="ECO:0000256" key="12">
    <source>
        <dbReference type="ARBA" id="ARBA00034000"/>
    </source>
</evidence>
<keyword evidence="4" id="KW-0645">Protease</keyword>
<keyword evidence="3 17" id="KW-0121">Carboxypeptidase</keyword>
<evidence type="ECO:0000256" key="11">
    <source>
        <dbReference type="ARBA" id="ARBA00023316"/>
    </source>
</evidence>
<dbReference type="GO" id="GO:0008360">
    <property type="term" value="P:regulation of cell shape"/>
    <property type="evidence" value="ECO:0007669"/>
    <property type="project" value="UniProtKB-KW"/>
</dbReference>
<evidence type="ECO:0000256" key="9">
    <source>
        <dbReference type="ARBA" id="ARBA00022984"/>
    </source>
</evidence>
<dbReference type="FunFam" id="1.10.3810.10:FF:000001">
    <property type="entry name" value="Penicillin-binding protein 1A"/>
    <property type="match status" value="1"/>
</dbReference>
<evidence type="ECO:0000259" key="15">
    <source>
        <dbReference type="Pfam" id="PF00905"/>
    </source>
</evidence>
<comment type="similarity">
    <text evidence="2">In the N-terminal section; belongs to the glycosyltransferase 51 family.</text>
</comment>
<protein>
    <submittedName>
        <fullName evidence="17">Membrane peptidoglycan carboxypeptidase</fullName>
    </submittedName>
</protein>
<keyword evidence="18" id="KW-1185">Reference proteome</keyword>